<dbReference type="Proteomes" id="UP000007110">
    <property type="component" value="Unassembled WGS sequence"/>
</dbReference>
<dbReference type="InParanoid" id="A0A7M7RBN2"/>
<keyword evidence="3" id="KW-1185">Reference proteome</keyword>
<dbReference type="OrthoDB" id="6424451at2759"/>
<dbReference type="AlphaFoldDB" id="A0A7M7RBN2"/>
<protein>
    <recommendedName>
        <fullName evidence="4">Heme-binding protein 2</fullName>
    </recommendedName>
</protein>
<dbReference type="InterPro" id="IPR006917">
    <property type="entry name" value="SOUL_heme-bd"/>
</dbReference>
<dbReference type="InterPro" id="IPR011256">
    <property type="entry name" value="Reg_factor_effector_dom_sf"/>
</dbReference>
<evidence type="ECO:0000313" key="2">
    <source>
        <dbReference type="EnsemblMetazoa" id="XP_786126"/>
    </source>
</evidence>
<dbReference type="Gene3D" id="3.20.80.10">
    <property type="entry name" value="Regulatory factor, effector binding domain"/>
    <property type="match status" value="1"/>
</dbReference>
<accession>A0A7M7RBN2</accession>
<dbReference type="Pfam" id="PF04832">
    <property type="entry name" value="SOUL"/>
    <property type="match status" value="1"/>
</dbReference>
<comment type="similarity">
    <text evidence="1">Belongs to the HEBP family.</text>
</comment>
<dbReference type="PANTHER" id="PTHR11220:SF1">
    <property type="entry name" value="HEME-BINDING PROTEIN 2"/>
    <property type="match status" value="1"/>
</dbReference>
<dbReference type="FunFam" id="3.20.80.10:FF:000002">
    <property type="entry name" value="Heme-binding protein 2"/>
    <property type="match status" value="1"/>
</dbReference>
<evidence type="ECO:0000256" key="1">
    <source>
        <dbReference type="ARBA" id="ARBA00009817"/>
    </source>
</evidence>
<sequence>MMSVIKSTFCDSRRSPEYDVVKTQNKAYEERMYNPSVWVSTSTIIDPAIASDNGTTAKKDENEPCCKLFGYIQGQNEGNHYMDMTFPVINDYTTENGPKGESKRTLSFFVPREFEEKTPLPTDPDIYINQQPAMTVYAMKFGGFANDEKCLKEKEKFMAILEADGVKVKRDAFYCAFYNTPLKLFNRKNEIWLVKEMKESKEQPFVKSPTLDVEREQ</sequence>
<proteinExistence type="inferred from homology"/>
<evidence type="ECO:0000313" key="3">
    <source>
        <dbReference type="Proteomes" id="UP000007110"/>
    </source>
</evidence>
<dbReference type="SUPFAM" id="SSF55136">
    <property type="entry name" value="Probable bacterial effector-binding domain"/>
    <property type="match status" value="1"/>
</dbReference>
<evidence type="ECO:0008006" key="4">
    <source>
        <dbReference type="Google" id="ProtNLM"/>
    </source>
</evidence>
<organism evidence="2 3">
    <name type="scientific">Strongylocentrotus purpuratus</name>
    <name type="common">Purple sea urchin</name>
    <dbReference type="NCBI Taxonomy" id="7668"/>
    <lineage>
        <taxon>Eukaryota</taxon>
        <taxon>Metazoa</taxon>
        <taxon>Echinodermata</taxon>
        <taxon>Eleutherozoa</taxon>
        <taxon>Echinozoa</taxon>
        <taxon>Echinoidea</taxon>
        <taxon>Euechinoidea</taxon>
        <taxon>Echinacea</taxon>
        <taxon>Camarodonta</taxon>
        <taxon>Echinidea</taxon>
        <taxon>Strongylocentrotidae</taxon>
        <taxon>Strongylocentrotus</taxon>
    </lineage>
</organism>
<dbReference type="GeneID" id="581007"/>
<name>A0A7M7RBN2_STRPU</name>
<reference evidence="2" key="2">
    <citation type="submission" date="2021-01" db="UniProtKB">
        <authorList>
            <consortium name="EnsemblMetazoa"/>
        </authorList>
    </citation>
    <scope>IDENTIFICATION</scope>
</reference>
<dbReference type="OMA" id="RDAFYCA"/>
<dbReference type="GO" id="GO:0020037">
    <property type="term" value="F:heme binding"/>
    <property type="evidence" value="ECO:0000318"/>
    <property type="project" value="GO_Central"/>
</dbReference>
<dbReference type="EnsemblMetazoa" id="XM_781033">
    <property type="protein sequence ID" value="XP_786126"/>
    <property type="gene ID" value="LOC581007"/>
</dbReference>
<dbReference type="RefSeq" id="XP_786126.3">
    <property type="nucleotide sequence ID" value="XM_781033.4"/>
</dbReference>
<reference evidence="3" key="1">
    <citation type="submission" date="2015-02" db="EMBL/GenBank/DDBJ databases">
        <title>Genome sequencing for Strongylocentrotus purpuratus.</title>
        <authorList>
            <person name="Murali S."/>
            <person name="Liu Y."/>
            <person name="Vee V."/>
            <person name="English A."/>
            <person name="Wang M."/>
            <person name="Skinner E."/>
            <person name="Han Y."/>
            <person name="Muzny D.M."/>
            <person name="Worley K.C."/>
            <person name="Gibbs R.A."/>
        </authorList>
    </citation>
    <scope>NUCLEOTIDE SEQUENCE</scope>
</reference>
<dbReference type="PANTHER" id="PTHR11220">
    <property type="entry name" value="HEME-BINDING PROTEIN-RELATED"/>
    <property type="match status" value="1"/>
</dbReference>
<dbReference type="KEGG" id="spu:581007"/>